<evidence type="ECO:0000313" key="2">
    <source>
        <dbReference type="Proteomes" id="UP000095282"/>
    </source>
</evidence>
<name>A0A1I7TPZ4_9PELO</name>
<feature type="transmembrane region" description="Helical" evidence="1">
    <location>
        <begin position="23"/>
        <end position="46"/>
    </location>
</feature>
<feature type="transmembrane region" description="Helical" evidence="1">
    <location>
        <begin position="138"/>
        <end position="161"/>
    </location>
</feature>
<dbReference type="Pfam" id="PF10320">
    <property type="entry name" value="7TM_GPCR_Srsx"/>
    <property type="match status" value="1"/>
</dbReference>
<keyword evidence="1" id="KW-1133">Transmembrane helix</keyword>
<reference evidence="3" key="1">
    <citation type="submission" date="2016-11" db="UniProtKB">
        <authorList>
            <consortium name="WormBaseParasite"/>
        </authorList>
    </citation>
    <scope>IDENTIFICATION</scope>
</reference>
<feature type="transmembrane region" description="Helical" evidence="1">
    <location>
        <begin position="246"/>
        <end position="269"/>
    </location>
</feature>
<evidence type="ECO:0000313" key="3">
    <source>
        <dbReference type="WBParaSite" id="Csp11.Scaffold629.g10618.t1"/>
    </source>
</evidence>
<feature type="transmembrane region" description="Helical" evidence="1">
    <location>
        <begin position="202"/>
        <end position="225"/>
    </location>
</feature>
<organism evidence="2 3">
    <name type="scientific">Caenorhabditis tropicalis</name>
    <dbReference type="NCBI Taxonomy" id="1561998"/>
    <lineage>
        <taxon>Eukaryota</taxon>
        <taxon>Metazoa</taxon>
        <taxon>Ecdysozoa</taxon>
        <taxon>Nematoda</taxon>
        <taxon>Chromadorea</taxon>
        <taxon>Rhabditida</taxon>
        <taxon>Rhabditina</taxon>
        <taxon>Rhabditomorpha</taxon>
        <taxon>Rhabditoidea</taxon>
        <taxon>Rhabditidae</taxon>
        <taxon>Peloderinae</taxon>
        <taxon>Caenorhabditis</taxon>
    </lineage>
</organism>
<keyword evidence="2" id="KW-1185">Reference proteome</keyword>
<keyword evidence="1" id="KW-0812">Transmembrane</keyword>
<dbReference type="AlphaFoldDB" id="A0A1I7TPZ4"/>
<dbReference type="Gene3D" id="1.20.1070.10">
    <property type="entry name" value="Rhodopsin 7-helix transmembrane proteins"/>
    <property type="match status" value="1"/>
</dbReference>
<feature type="transmembrane region" description="Helical" evidence="1">
    <location>
        <begin position="281"/>
        <end position="300"/>
    </location>
</feature>
<dbReference type="WBParaSite" id="Csp11.Scaffold629.g10618.t1">
    <property type="protein sequence ID" value="Csp11.Scaffold629.g10618.t1"/>
    <property type="gene ID" value="Csp11.Scaffold629.g10618"/>
</dbReference>
<dbReference type="eggNOG" id="ENOG502TID6">
    <property type="taxonomic scope" value="Eukaryota"/>
</dbReference>
<dbReference type="Proteomes" id="UP000095282">
    <property type="component" value="Unplaced"/>
</dbReference>
<protein>
    <submittedName>
        <fullName evidence="3">G_PROTEIN_RECEP_F1_2 domain-containing protein</fullName>
    </submittedName>
</protein>
<evidence type="ECO:0000256" key="1">
    <source>
        <dbReference type="SAM" id="Phobius"/>
    </source>
</evidence>
<accession>A0A1I7TPZ4</accession>
<proteinExistence type="predicted"/>
<dbReference type="InterPro" id="IPR019424">
    <property type="entry name" value="7TM_GPCR_Srsx"/>
</dbReference>
<sequence>MNSGLVEPVQRLFKDFGPVDVTMTIYIVLGIAGLGVATPLMFNIVTDKGLNSRKEFQVMAAASFVDSLYVAINVINSAYRIFVTAKPVTRGECIVTPTIFTSTVISQLYGQMPLFVAIDRLLALKFGNWYYAKKTLRYIYVLVLIPLTCSLAIAIINAVWIKVTSADLETTSSLCFSSSKTQKSSDVIESTVPGLIHKDFQYVFFGVKWFDVIFSTVVFGVVLYFQHNDPRLDVCSPNWKTTINSAYRSTAASTLSSLVSILLPDALLLTVTSKTLVVTTVLYSMQLLKLPGNILAYIFLHKEVREIYRNFPKRSNSNVIHVIPMVAKT</sequence>
<dbReference type="SUPFAM" id="SSF81321">
    <property type="entry name" value="Family A G protein-coupled receptor-like"/>
    <property type="match status" value="1"/>
</dbReference>
<keyword evidence="1" id="KW-0472">Membrane</keyword>